<feature type="compositionally biased region" description="Polar residues" evidence="1">
    <location>
        <begin position="179"/>
        <end position="197"/>
    </location>
</feature>
<evidence type="ECO:0000313" key="3">
    <source>
        <dbReference type="EMBL" id="CAC5411836.1"/>
    </source>
</evidence>
<gene>
    <name evidence="3" type="ORF">MCOR_44877</name>
</gene>
<reference evidence="3 4" key="1">
    <citation type="submission" date="2020-06" db="EMBL/GenBank/DDBJ databases">
        <authorList>
            <person name="Li R."/>
            <person name="Bekaert M."/>
        </authorList>
    </citation>
    <scope>NUCLEOTIDE SEQUENCE [LARGE SCALE GENOMIC DNA]</scope>
    <source>
        <strain evidence="4">wild</strain>
    </source>
</reference>
<dbReference type="Proteomes" id="UP000507470">
    <property type="component" value="Unassembled WGS sequence"/>
</dbReference>
<evidence type="ECO:0000256" key="1">
    <source>
        <dbReference type="SAM" id="MobiDB-lite"/>
    </source>
</evidence>
<proteinExistence type="predicted"/>
<organism evidence="3 4">
    <name type="scientific">Mytilus coruscus</name>
    <name type="common">Sea mussel</name>
    <dbReference type="NCBI Taxonomy" id="42192"/>
    <lineage>
        <taxon>Eukaryota</taxon>
        <taxon>Metazoa</taxon>
        <taxon>Spiralia</taxon>
        <taxon>Lophotrochozoa</taxon>
        <taxon>Mollusca</taxon>
        <taxon>Bivalvia</taxon>
        <taxon>Autobranchia</taxon>
        <taxon>Pteriomorphia</taxon>
        <taxon>Mytilida</taxon>
        <taxon>Mytiloidea</taxon>
        <taxon>Mytilidae</taxon>
        <taxon>Mytilinae</taxon>
        <taxon>Mytilus</taxon>
    </lineage>
</organism>
<dbReference type="InterPro" id="IPR022041">
    <property type="entry name" value="Methyltransf_FA"/>
</dbReference>
<evidence type="ECO:0000259" key="2">
    <source>
        <dbReference type="Pfam" id="PF12248"/>
    </source>
</evidence>
<evidence type="ECO:0000313" key="4">
    <source>
        <dbReference type="Proteomes" id="UP000507470"/>
    </source>
</evidence>
<dbReference type="PANTHER" id="PTHR36695">
    <property type="entry name" value="AGAP008648-PA"/>
    <property type="match status" value="1"/>
</dbReference>
<feature type="region of interest" description="Disordered" evidence="1">
    <location>
        <begin position="135"/>
        <end position="204"/>
    </location>
</feature>
<feature type="domain" description="Farnesoic acid O-methyl transferase" evidence="2">
    <location>
        <begin position="57"/>
        <end position="115"/>
    </location>
</feature>
<keyword evidence="4" id="KW-1185">Reference proteome</keyword>
<dbReference type="AlphaFoldDB" id="A0A6J8DUU3"/>
<accession>A0A6J8DUU3</accession>
<name>A0A6J8DUU3_MYTCO</name>
<protein>
    <recommendedName>
        <fullName evidence="2">Farnesoic acid O-methyl transferase domain-containing protein</fullName>
    </recommendedName>
</protein>
<dbReference type="PANTHER" id="PTHR36695:SF12">
    <property type="entry name" value="AGAP008648-PA"/>
    <property type="match status" value="1"/>
</dbReference>
<feature type="domain" description="Farnesoic acid O-methyl transferase" evidence="2">
    <location>
        <begin position="203"/>
        <end position="271"/>
    </location>
</feature>
<sequence length="285" mass="31156">MQNSILQQLYVVQYLSCGAILVRTPDSGYVNSVATSNITDYYTMLGQYGIVPEPNGYLSFQVEACKDALILLSENFYLRSPLFYEICFGCSDNTIISIRRMSVTDGVKTVSIPRISGTDDVKKASTPRIFGTDGVKKASTPRISGTDGVKKASTPRISGTNGVKKASTPRKAGTDGVKTMSTPRMSGTDGVKTSSSPWMPGTDSIKTASTPKILSCNQFRPFTVRWFLNGTIQVEKSSKIVLKWTDPLPISVHVLGIMTSYGSKGSWILEQNEGIRLINEFNNKF</sequence>
<dbReference type="EMBL" id="CACVKT020007910">
    <property type="protein sequence ID" value="CAC5411836.1"/>
    <property type="molecule type" value="Genomic_DNA"/>
</dbReference>
<dbReference type="OrthoDB" id="2142040at2759"/>
<dbReference type="Pfam" id="PF12248">
    <property type="entry name" value="Methyltransf_FA"/>
    <property type="match status" value="2"/>
</dbReference>